<evidence type="ECO:0000256" key="12">
    <source>
        <dbReference type="ARBA" id="ARBA00022832"/>
    </source>
</evidence>
<keyword evidence="7 19" id="KW-0444">Lipid biosynthesis</keyword>
<evidence type="ECO:0000256" key="8">
    <source>
        <dbReference type="ARBA" id="ARBA00022679"/>
    </source>
</evidence>
<evidence type="ECO:0000256" key="18">
    <source>
        <dbReference type="ARBA" id="ARBA00049152"/>
    </source>
</evidence>
<evidence type="ECO:0000259" key="23">
    <source>
        <dbReference type="PROSITE" id="PS50989"/>
    </source>
</evidence>
<dbReference type="PANTHER" id="PTHR42853:SF3">
    <property type="entry name" value="ACETYL-COENZYME A CARBOXYLASE CARBOXYL TRANSFERASE SUBUNIT ALPHA, CHLOROPLASTIC"/>
    <property type="match status" value="1"/>
</dbReference>
<dbReference type="EMBL" id="JAFFZE010000018">
    <property type="protein sequence ID" value="MCT2586372.1"/>
    <property type="molecule type" value="Genomic_DNA"/>
</dbReference>
<keyword evidence="24" id="KW-0436">Ligase</keyword>
<dbReference type="InterPro" id="IPR041010">
    <property type="entry name" value="Znf-ACC"/>
</dbReference>
<dbReference type="InterPro" id="IPR029045">
    <property type="entry name" value="ClpP/crotonase-like_dom_sf"/>
</dbReference>
<name>A0ABT2JER9_9PSEU</name>
<keyword evidence="6 19" id="KW-0963">Cytoplasm</keyword>
<dbReference type="NCBIfam" id="TIGR00513">
    <property type="entry name" value="accA"/>
    <property type="match status" value="1"/>
</dbReference>
<dbReference type="HAMAP" id="MF_00823">
    <property type="entry name" value="AcetylCoA_CT_alpha"/>
    <property type="match status" value="1"/>
</dbReference>
<dbReference type="PRINTS" id="PR01070">
    <property type="entry name" value="ACCCTRFRASEB"/>
</dbReference>
<evidence type="ECO:0000256" key="14">
    <source>
        <dbReference type="ARBA" id="ARBA00022840"/>
    </source>
</evidence>
<proteinExistence type="inferred from homology"/>
<dbReference type="SUPFAM" id="SSF52096">
    <property type="entry name" value="ClpP/crotonase"/>
    <property type="match status" value="2"/>
</dbReference>
<keyword evidence="16 19" id="KW-0275">Fatty acid biosynthesis</keyword>
<evidence type="ECO:0000313" key="25">
    <source>
        <dbReference type="Proteomes" id="UP001156441"/>
    </source>
</evidence>
<feature type="binding site" evidence="20">
    <location>
        <position position="33"/>
    </location>
    <ligand>
        <name>Zn(2+)</name>
        <dbReference type="ChEBI" id="CHEBI:29105"/>
    </ligand>
</feature>
<organism evidence="24 25">
    <name type="scientific">Actinophytocola gossypii</name>
    <dbReference type="NCBI Taxonomy" id="2812003"/>
    <lineage>
        <taxon>Bacteria</taxon>
        <taxon>Bacillati</taxon>
        <taxon>Actinomycetota</taxon>
        <taxon>Actinomycetes</taxon>
        <taxon>Pseudonocardiales</taxon>
        <taxon>Pseudonocardiaceae</taxon>
    </lineage>
</organism>
<comment type="caution">
    <text evidence="24">The sequence shown here is derived from an EMBL/GenBank/DDBJ whole genome shotgun (WGS) entry which is preliminary data.</text>
</comment>
<accession>A0ABT2JER9</accession>
<keyword evidence="15 19" id="KW-0443">Lipid metabolism</keyword>
<evidence type="ECO:0000256" key="17">
    <source>
        <dbReference type="ARBA" id="ARBA00025280"/>
    </source>
</evidence>
<comment type="pathway">
    <text evidence="2 19">Lipid metabolism; malonyl-CoA biosynthesis; malonyl-CoA from acetyl-CoA: step 1/1.</text>
</comment>
<evidence type="ECO:0000256" key="21">
    <source>
        <dbReference type="SAM" id="MobiDB-lite"/>
    </source>
</evidence>
<dbReference type="Pfam" id="PF03255">
    <property type="entry name" value="ACCA"/>
    <property type="match status" value="1"/>
</dbReference>
<dbReference type="NCBIfam" id="TIGR00515">
    <property type="entry name" value="accD"/>
    <property type="match status" value="1"/>
</dbReference>
<keyword evidence="10 19" id="KW-0547">Nucleotide-binding</keyword>
<evidence type="ECO:0000256" key="20">
    <source>
        <dbReference type="HAMAP-Rule" id="MF_01395"/>
    </source>
</evidence>
<evidence type="ECO:0000256" key="7">
    <source>
        <dbReference type="ARBA" id="ARBA00022516"/>
    </source>
</evidence>
<protein>
    <recommendedName>
        <fullName evidence="19 20">Multifunctional fusion protein</fullName>
    </recommendedName>
    <domain>
        <recommendedName>
            <fullName evidence="19">Acetyl-coenzyme A carboxylase carboxyl transferase subunit alpha</fullName>
            <shortName evidence="19">ACCase subunit alpha</shortName>
            <shortName evidence="19">Acetyl-CoA carboxylase carboxyltransferase subunit alpha</shortName>
            <ecNumber evidence="19">2.1.3.15</ecNumber>
        </recommendedName>
    </domain>
    <domain>
        <recommendedName>
            <fullName evidence="20">Acetyl-coenzyme A carboxylase carboxyl transferase subunit beta</fullName>
            <shortName evidence="20">ACCase subunit beta</shortName>
            <shortName evidence="20">Acetyl-CoA carboxylase carboxyltransferase subunit beta</shortName>
        </recommendedName>
    </domain>
</protein>
<keyword evidence="12 19" id="KW-0276">Fatty acid metabolism</keyword>
<keyword evidence="11 20" id="KW-0863">Zinc-finger</keyword>
<dbReference type="HAMAP" id="MF_01395">
    <property type="entry name" value="AcetylCoA_CT_beta"/>
    <property type="match status" value="1"/>
</dbReference>
<dbReference type="Pfam" id="PF17848">
    <property type="entry name" value="Zn_ribbon_ACC"/>
    <property type="match status" value="1"/>
</dbReference>
<dbReference type="Gene3D" id="3.90.226.10">
    <property type="entry name" value="2-enoyl-CoA Hydratase, Chain A, domain 1"/>
    <property type="match status" value="2"/>
</dbReference>
<dbReference type="PROSITE" id="PS50980">
    <property type="entry name" value="COA_CT_NTER"/>
    <property type="match status" value="1"/>
</dbReference>
<keyword evidence="25" id="KW-1185">Reference proteome</keyword>
<dbReference type="InterPro" id="IPR011763">
    <property type="entry name" value="COA_CT_C"/>
</dbReference>
<keyword evidence="8 19" id="KW-0808">Transferase</keyword>
<evidence type="ECO:0000256" key="10">
    <source>
        <dbReference type="ARBA" id="ARBA00022741"/>
    </source>
</evidence>
<feature type="binding site" evidence="20">
    <location>
        <position position="36"/>
    </location>
    <ligand>
        <name>Zn(2+)</name>
        <dbReference type="ChEBI" id="CHEBI:29105"/>
    </ligand>
</feature>
<reference evidence="24 25" key="1">
    <citation type="submission" date="2021-02" db="EMBL/GenBank/DDBJ databases">
        <title>Actinophytocola xerophila sp. nov., isolated from soil of cotton cropping field.</title>
        <authorList>
            <person name="Huang R."/>
            <person name="Chen X."/>
            <person name="Ge X."/>
            <person name="Liu W."/>
        </authorList>
    </citation>
    <scope>NUCLEOTIDE SEQUENCE [LARGE SCALE GENOMIC DNA]</scope>
    <source>
        <strain evidence="24 25">S1-96</strain>
    </source>
</reference>
<comment type="subcellular location">
    <subcellularLocation>
        <location evidence="1 19">Cytoplasm</location>
    </subcellularLocation>
</comment>
<comment type="similarity">
    <text evidence="20">Belongs to the AccD/PCCB family.</text>
</comment>
<comment type="subunit">
    <text evidence="5">Acetyl-CoA carboxylase is a heterotetramer composed of biotin carboxyl carrier protein (AccB), biotin carboxylase (AccC) and two subunits of ACCase subunit beta/alpha.</text>
</comment>
<dbReference type="PANTHER" id="PTHR42853">
    <property type="entry name" value="ACETYL-COENZYME A CARBOXYLASE CARBOXYL TRANSFERASE SUBUNIT ALPHA"/>
    <property type="match status" value="1"/>
</dbReference>
<evidence type="ECO:0000256" key="4">
    <source>
        <dbReference type="ARBA" id="ARBA00010284"/>
    </source>
</evidence>
<evidence type="ECO:0000256" key="3">
    <source>
        <dbReference type="ARBA" id="ARBA00006276"/>
    </source>
</evidence>
<evidence type="ECO:0000256" key="1">
    <source>
        <dbReference type="ARBA" id="ARBA00004496"/>
    </source>
</evidence>
<evidence type="ECO:0000256" key="13">
    <source>
        <dbReference type="ARBA" id="ARBA00022833"/>
    </source>
</evidence>
<evidence type="ECO:0000259" key="22">
    <source>
        <dbReference type="PROSITE" id="PS50980"/>
    </source>
</evidence>
<dbReference type="NCBIfam" id="NF041504">
    <property type="entry name" value="AccA_sub"/>
    <property type="match status" value="1"/>
</dbReference>
<feature type="binding site" evidence="20">
    <location>
        <position position="14"/>
    </location>
    <ligand>
        <name>Zn(2+)</name>
        <dbReference type="ChEBI" id="CHEBI:29105"/>
    </ligand>
</feature>
<keyword evidence="13 20" id="KW-0862">Zinc</keyword>
<comment type="catalytic activity">
    <reaction evidence="18 19">
        <text>N(6)-carboxybiotinyl-L-lysyl-[protein] + acetyl-CoA = N(6)-biotinyl-L-lysyl-[protein] + malonyl-CoA</text>
        <dbReference type="Rhea" id="RHEA:54728"/>
        <dbReference type="Rhea" id="RHEA-COMP:10505"/>
        <dbReference type="Rhea" id="RHEA-COMP:10506"/>
        <dbReference type="ChEBI" id="CHEBI:57288"/>
        <dbReference type="ChEBI" id="CHEBI:57384"/>
        <dbReference type="ChEBI" id="CHEBI:83144"/>
        <dbReference type="ChEBI" id="CHEBI:83145"/>
        <dbReference type="EC" id="2.1.3.15"/>
    </reaction>
</comment>
<gene>
    <name evidence="20 24" type="primary">accD</name>
    <name evidence="19" type="synonym">accA</name>
    <name evidence="24" type="ORF">JT362_24940</name>
</gene>
<evidence type="ECO:0000256" key="19">
    <source>
        <dbReference type="HAMAP-Rule" id="MF_00823"/>
    </source>
</evidence>
<comment type="subunit">
    <text evidence="19">Acetyl-CoA carboxylase is a heterohexamer composed of biotin carboxyl carrier protein (AccB), biotin carboxylase (AccC) and two subunits each of ACCase subunit alpha (AccA) and ACCase subunit beta (AccD).</text>
</comment>
<dbReference type="PROSITE" id="PS50989">
    <property type="entry name" value="COA_CT_CTER"/>
    <property type="match status" value="1"/>
</dbReference>
<dbReference type="InterPro" id="IPR011762">
    <property type="entry name" value="COA_CT_N"/>
</dbReference>
<dbReference type="InterPro" id="IPR001095">
    <property type="entry name" value="Acetyl_CoA_COase_a_su"/>
</dbReference>
<evidence type="ECO:0000256" key="9">
    <source>
        <dbReference type="ARBA" id="ARBA00022723"/>
    </source>
</evidence>
<evidence type="ECO:0000256" key="15">
    <source>
        <dbReference type="ARBA" id="ARBA00023098"/>
    </source>
</evidence>
<evidence type="ECO:0000256" key="2">
    <source>
        <dbReference type="ARBA" id="ARBA00004956"/>
    </source>
</evidence>
<dbReference type="EC" id="2.1.3.15" evidence="19"/>
<keyword evidence="14 19" id="KW-0067">ATP-binding</keyword>
<dbReference type="GO" id="GO:0003989">
    <property type="term" value="F:acetyl-CoA carboxylase activity"/>
    <property type="evidence" value="ECO:0007669"/>
    <property type="project" value="UniProtKB-EC"/>
</dbReference>
<comment type="function">
    <text evidence="17 20">Component of the acetyl coenzyme A carboxylase (ACC) complex. Biotin carboxylase (BC) catalyzes the carboxylation of biotin on its carrier protein (BCCP) and then the CO(2) group is transferred by the transcarboxylase to acetyl-CoA to form malonyl-CoA.</text>
</comment>
<dbReference type="InterPro" id="IPR000438">
    <property type="entry name" value="Acetyl_CoA_COase_Trfase_b_su"/>
</dbReference>
<evidence type="ECO:0000256" key="16">
    <source>
        <dbReference type="ARBA" id="ARBA00023160"/>
    </source>
</evidence>
<comment type="similarity">
    <text evidence="4">In the N-terminal section; belongs to the AccD/PCCB family.</text>
</comment>
<comment type="similarity">
    <text evidence="3">In the C-terminal section; belongs to the AccA family.</text>
</comment>
<evidence type="ECO:0000256" key="6">
    <source>
        <dbReference type="ARBA" id="ARBA00022490"/>
    </source>
</evidence>
<feature type="domain" description="CoA carboxyltransferase C-terminal" evidence="23">
    <location>
        <begin position="269"/>
        <end position="525"/>
    </location>
</feature>
<comment type="cofactor">
    <cofactor evidence="20">
        <name>Zn(2+)</name>
        <dbReference type="ChEBI" id="CHEBI:29105"/>
    </cofactor>
    <text evidence="20">Binds 1 zinc ion per subunit.</text>
</comment>
<sequence>MSATSAEPAEWVSCRQCRSLVYDKRLSRGLRVCPDCGHHGRVDARSRVEQLLDPGTVTILDLPVHSADPLGFTDSKPYPDRLAGARASTGLDEAVVCASGSIEGNPLVVAVMDFAFMGGSLGGAVGELITLAGETALERRVPLLIVTASGGARMQEGAIALMQMAKTSAMLGRLDEAGLLTVTLVTDPTFGGVAASFATLSDVIIAEPGARLGFAGRRVIEQTIKQTLPPDFQTAEFLLANGLIDMIRPRQELRGTLARLLAMGSPATRVDEPAPPVGETAAPEGERDPWQVVQRARDLNRPTTADYLGLLLDDFEELRGDRLGAEDPAIIGGLGRIAGVPVVVMGHQKGHTAAELATRNFGMPTPAGYRKSARLLRLAGKLGLPVVSLIDTPGAYPGKEAERHGQAIAIAENIRLMASLPVPVVSVVTGEGGSGGALALGVANHVLICANAVYSVISPEGCAAILWNDPQAAPRAAEALRMTSTELLGLGVVDRIVPEPPGGSQADNVAAGQHLRTEVLASLRELLPLGRDELIAGRRARFRAFGTGS</sequence>
<comment type="function">
    <text evidence="19">Component of the acetyl coenzyme A carboxylase (ACC) complex. First, biotin carboxylase catalyzes the carboxylation of biotin on its carrier protein (BCCP) and then the CO(2) group is transferred by the carboxyltransferase to acetyl-CoA to form malonyl-CoA.</text>
</comment>
<keyword evidence="9 20" id="KW-0479">Metal-binding</keyword>
<feature type="binding site" evidence="20">
    <location>
        <position position="17"/>
    </location>
    <ligand>
        <name>Zn(2+)</name>
        <dbReference type="ChEBI" id="CHEBI:29105"/>
    </ligand>
</feature>
<dbReference type="Proteomes" id="UP001156441">
    <property type="component" value="Unassembled WGS sequence"/>
</dbReference>
<feature type="region of interest" description="Disordered" evidence="21">
    <location>
        <begin position="268"/>
        <end position="287"/>
    </location>
</feature>
<feature type="domain" description="CoA carboxyltransferase N-terminal" evidence="22">
    <location>
        <begin position="10"/>
        <end position="279"/>
    </location>
</feature>
<evidence type="ECO:0000256" key="11">
    <source>
        <dbReference type="ARBA" id="ARBA00022771"/>
    </source>
</evidence>
<feature type="zinc finger region" description="C4-type" evidence="20">
    <location>
        <begin position="14"/>
        <end position="36"/>
    </location>
</feature>
<evidence type="ECO:0000256" key="5">
    <source>
        <dbReference type="ARBA" id="ARBA00011664"/>
    </source>
</evidence>
<evidence type="ECO:0000313" key="24">
    <source>
        <dbReference type="EMBL" id="MCT2586372.1"/>
    </source>
</evidence>
<comment type="similarity">
    <text evidence="19">Belongs to the AccA family.</text>
</comment>